<keyword evidence="1" id="KW-1133">Transmembrane helix</keyword>
<protein>
    <submittedName>
        <fullName evidence="2">Stage III sporulation AC/AD family protein</fullName>
    </submittedName>
</protein>
<reference evidence="2 3" key="1">
    <citation type="submission" date="2022-03" db="EMBL/GenBank/DDBJ databases">
        <title>Metagenome-assembled genomes from swine fecal metagenomes.</title>
        <authorList>
            <person name="Holman D.B."/>
            <person name="Kommadath A."/>
        </authorList>
    </citation>
    <scope>NUCLEOTIDE SEQUENCE [LARGE SCALE GENOMIC DNA]</scope>
    <source>
        <strain evidence="2">SUG147</strain>
    </source>
</reference>
<organism evidence="2 3">
    <name type="scientific">Candidatus Colimorpha enterica</name>
    <dbReference type="NCBI Taxonomy" id="3083063"/>
    <lineage>
        <taxon>Bacteria</taxon>
        <taxon>Pseudomonadati</taxon>
        <taxon>Bacteroidota</taxon>
        <taxon>Bacteroidia</taxon>
        <taxon>Bacteroidales</taxon>
        <taxon>Candidatus Colimorpha</taxon>
    </lineage>
</organism>
<dbReference type="AlphaFoldDB" id="A0AAE3FE99"/>
<dbReference type="EMBL" id="JALEMU010000010">
    <property type="protein sequence ID" value="MCI5754746.1"/>
    <property type="molecule type" value="Genomic_DNA"/>
</dbReference>
<evidence type="ECO:0000256" key="1">
    <source>
        <dbReference type="SAM" id="Phobius"/>
    </source>
</evidence>
<proteinExistence type="predicted"/>
<gene>
    <name evidence="2" type="ORF">MR241_00445</name>
</gene>
<comment type="caution">
    <text evidence="2">The sequence shown here is derived from an EMBL/GenBank/DDBJ whole genome shotgun (WGS) entry which is preliminary data.</text>
</comment>
<feature type="transmembrane region" description="Helical" evidence="1">
    <location>
        <begin position="28"/>
        <end position="45"/>
    </location>
</feature>
<keyword evidence="1" id="KW-0472">Membrane</keyword>
<evidence type="ECO:0000313" key="2">
    <source>
        <dbReference type="EMBL" id="MCI5754746.1"/>
    </source>
</evidence>
<evidence type="ECO:0000313" key="3">
    <source>
        <dbReference type="Proteomes" id="UP001139365"/>
    </source>
</evidence>
<keyword evidence="1" id="KW-0812">Transmembrane</keyword>
<name>A0AAE3FE99_9BACT</name>
<sequence>MNAVIQICGVAVISAVLASLLKRMKPGAGVPVSLAAVIFLSLLAVKKYGGAVQTVCSLAEKSGMSGCAELMIRSLGIGITVKIASDVCRDCGEEGIAGAVELAGKLGILLLCIPQAVGLLDAAAGLMS</sequence>
<dbReference type="Pfam" id="PF06686">
    <property type="entry name" value="SpoIIIAC"/>
    <property type="match status" value="2"/>
</dbReference>
<dbReference type="InterPro" id="IPR025664">
    <property type="entry name" value="Spore_III_AC/AD"/>
</dbReference>
<dbReference type="Proteomes" id="UP001139365">
    <property type="component" value="Unassembled WGS sequence"/>
</dbReference>
<accession>A0AAE3FE99</accession>